<evidence type="ECO:0000313" key="6">
    <source>
        <dbReference type="Proteomes" id="UP000017200"/>
    </source>
</evidence>
<evidence type="ECO:0000313" key="4">
    <source>
        <dbReference type="EMBL" id="KDE02968.1"/>
    </source>
</evidence>
<dbReference type="InterPro" id="IPR036517">
    <property type="entry name" value="FF_domain_sf"/>
</dbReference>
<feature type="compositionally biased region" description="Basic and acidic residues" evidence="2">
    <location>
        <begin position="533"/>
        <end position="561"/>
    </location>
</feature>
<dbReference type="AlphaFoldDB" id="U5HHH1"/>
<reference evidence="6" key="1">
    <citation type="submission" date="2010-11" db="EMBL/GenBank/DDBJ databases">
        <title>The genome sequence of Microbotryum violaceum strain p1A1 Lamole.</title>
        <authorList>
            <person name="Cuomo C."/>
            <person name="Perlin M."/>
            <person name="Young S.K."/>
            <person name="Zeng Q."/>
            <person name="Gargeya S."/>
            <person name="Alvarado L."/>
            <person name="Berlin A."/>
            <person name="Chapman S.B."/>
            <person name="Chen Z."/>
            <person name="Freedman E."/>
            <person name="Gellesch M."/>
            <person name="Goldberg J."/>
            <person name="Griggs A."/>
            <person name="Gujja S."/>
            <person name="Heilman E."/>
            <person name="Heiman D."/>
            <person name="Howarth C."/>
            <person name="Mehta T."/>
            <person name="Neiman D."/>
            <person name="Pearson M."/>
            <person name="Roberts A."/>
            <person name="Saif S."/>
            <person name="Shea T."/>
            <person name="Shenoy N."/>
            <person name="Sisk P."/>
            <person name="Stolte C."/>
            <person name="Sykes S."/>
            <person name="White J."/>
            <person name="Yandava C."/>
            <person name="Haas B."/>
            <person name="Nusbaum C."/>
            <person name="Birren B."/>
        </authorList>
    </citation>
    <scope>NUCLEOTIDE SEQUENCE [LARGE SCALE GENOMIC DNA]</scope>
    <source>
        <strain evidence="6">p1A1 Lamole</strain>
    </source>
</reference>
<feature type="region of interest" description="Disordered" evidence="2">
    <location>
        <begin position="1"/>
        <end position="27"/>
    </location>
</feature>
<dbReference type="OrthoDB" id="410044at2759"/>
<organism evidence="4">
    <name type="scientific">Microbotryum lychnidis-dioicae (strain p1A1 Lamole / MvSl-1064)</name>
    <name type="common">Anther smut fungus</name>
    <dbReference type="NCBI Taxonomy" id="683840"/>
    <lineage>
        <taxon>Eukaryota</taxon>
        <taxon>Fungi</taxon>
        <taxon>Dikarya</taxon>
        <taxon>Basidiomycota</taxon>
        <taxon>Pucciniomycotina</taxon>
        <taxon>Microbotryomycetes</taxon>
        <taxon>Microbotryales</taxon>
        <taxon>Microbotryaceae</taxon>
        <taxon>Microbotryum</taxon>
    </lineage>
</organism>
<dbReference type="SMART" id="SM00441">
    <property type="entry name" value="FF"/>
    <property type="match status" value="4"/>
</dbReference>
<feature type="region of interest" description="Disordered" evidence="2">
    <location>
        <begin position="511"/>
        <end position="574"/>
    </location>
</feature>
<feature type="compositionally biased region" description="Polar residues" evidence="2">
    <location>
        <begin position="217"/>
        <end position="228"/>
    </location>
</feature>
<feature type="compositionally biased region" description="Basic and acidic residues" evidence="2">
    <location>
        <begin position="110"/>
        <end position="123"/>
    </location>
</feature>
<dbReference type="InterPro" id="IPR036020">
    <property type="entry name" value="WW_dom_sf"/>
</dbReference>
<dbReference type="GO" id="GO:0070063">
    <property type="term" value="F:RNA polymerase binding"/>
    <property type="evidence" value="ECO:0007669"/>
    <property type="project" value="InterPro"/>
</dbReference>
<reference evidence="4 6" key="3">
    <citation type="journal article" date="2015" name="BMC Genomics">
        <title>Sex and parasites: genomic and transcriptomic analysis of Microbotryum lychnidis-dioicae, the biotrophic and plant-castrating anther smut fungus.</title>
        <authorList>
            <person name="Perlin M.H."/>
            <person name="Amselem J."/>
            <person name="Fontanillas E."/>
            <person name="Toh S.S."/>
            <person name="Chen Z."/>
            <person name="Goldberg J."/>
            <person name="Duplessis S."/>
            <person name="Henrissat B."/>
            <person name="Young S."/>
            <person name="Zeng Q."/>
            <person name="Aguileta G."/>
            <person name="Petit E."/>
            <person name="Badouin H."/>
            <person name="Andrews J."/>
            <person name="Razeeq D."/>
            <person name="Gabaldon T."/>
            <person name="Quesneville H."/>
            <person name="Giraud T."/>
            <person name="Hood M.E."/>
            <person name="Schultz D.J."/>
            <person name="Cuomo C.A."/>
        </authorList>
    </citation>
    <scope>NUCLEOTIDE SEQUENCE [LARGE SCALE GENOMIC DNA]</scope>
    <source>
        <strain evidence="4">P1A1 Lamole</strain>
        <strain evidence="6">p1A1 Lamole</strain>
    </source>
</reference>
<feature type="compositionally biased region" description="Low complexity" evidence="2">
    <location>
        <begin position="9"/>
        <end position="27"/>
    </location>
</feature>
<dbReference type="PANTHER" id="PTHR15377">
    <property type="entry name" value="TRANSCRIPTION ELONGATION REGULATOR 1"/>
    <property type="match status" value="1"/>
</dbReference>
<dbReference type="HOGENOM" id="CLU_013872_0_0_1"/>
<dbReference type="CDD" id="cd00201">
    <property type="entry name" value="WW"/>
    <property type="match status" value="1"/>
</dbReference>
<feature type="region of interest" description="Disordered" evidence="2">
    <location>
        <begin position="164"/>
        <end position="303"/>
    </location>
</feature>
<proteinExistence type="predicted"/>
<feature type="region of interest" description="Disordered" evidence="2">
    <location>
        <begin position="78"/>
        <end position="123"/>
    </location>
</feature>
<dbReference type="EMBL" id="GL541767">
    <property type="protein sequence ID" value="KDE02968.1"/>
    <property type="molecule type" value="Genomic_DNA"/>
</dbReference>
<gene>
    <name evidence="4" type="ORF">MVLG_06502</name>
</gene>
<dbReference type="Gene3D" id="1.10.10.440">
    <property type="entry name" value="FF domain"/>
    <property type="match status" value="5"/>
</dbReference>
<reference evidence="4" key="2">
    <citation type="submission" date="2010-11" db="EMBL/GenBank/DDBJ databases">
        <authorList>
            <consortium name="The Broad Institute Genome Sequencing Platform"/>
            <person name="Earl A."/>
            <person name="Ward D."/>
            <person name="Feldgarden M."/>
            <person name="Gevers D."/>
            <person name="Butler R."/>
            <person name="Young S.K."/>
            <person name="Zeng Q."/>
            <person name="Gargeya S."/>
            <person name="Fitzgerald M."/>
            <person name="Haas B."/>
            <person name="Abouelleil A."/>
            <person name="Alvarado L."/>
            <person name="Arachchi H.M."/>
            <person name="Berlin A."/>
            <person name="Brown A."/>
            <person name="Chapman S.B."/>
            <person name="Chen Z."/>
            <person name="Dunbar C."/>
            <person name="Freedman E."/>
            <person name="Gearin G."/>
            <person name="Gellesch M."/>
            <person name="Goldberg J."/>
            <person name="Griggs A."/>
            <person name="Gujja S."/>
            <person name="Heilman E."/>
            <person name="Heiman D."/>
            <person name="Howarth C."/>
            <person name="Larson L."/>
            <person name="Lui A."/>
            <person name="MacDonald P.J.P."/>
            <person name="Mehta T."/>
            <person name="Montmayeur A."/>
            <person name="Murphy C."/>
            <person name="Neiman D."/>
            <person name="Pearson M."/>
            <person name="Priest M."/>
            <person name="Roberts A."/>
            <person name="Saif S."/>
            <person name="Shea T."/>
            <person name="Shenoy N."/>
            <person name="Sisk P."/>
            <person name="Stolte C."/>
            <person name="Sykes S."/>
            <person name="White J."/>
            <person name="Yandava C."/>
            <person name="Wortman J."/>
            <person name="Nusbaum C."/>
            <person name="Birren B."/>
        </authorList>
    </citation>
    <scope>NUCLEOTIDE SEQUENCE</scope>
    <source>
        <strain evidence="4">P1A1 Lamole</strain>
    </source>
</reference>
<dbReference type="Pfam" id="PF01846">
    <property type="entry name" value="FF"/>
    <property type="match status" value="3"/>
</dbReference>
<evidence type="ECO:0000259" key="3">
    <source>
        <dbReference type="PROSITE" id="PS50020"/>
    </source>
</evidence>
<reference evidence="5" key="4">
    <citation type="submission" date="2015-06" db="UniProtKB">
        <authorList>
            <consortium name="EnsemblFungi"/>
        </authorList>
    </citation>
    <scope>IDENTIFICATION</scope>
</reference>
<dbReference type="FunFam" id="1.10.10.440:FF:000044">
    <property type="entry name" value="Transcription elongation regulator 1"/>
    <property type="match status" value="1"/>
</dbReference>
<dbReference type="InterPro" id="IPR001202">
    <property type="entry name" value="WW_dom"/>
</dbReference>
<protein>
    <recommendedName>
        <fullName evidence="3">WW domain-containing protein</fullName>
    </recommendedName>
</protein>
<dbReference type="PROSITE" id="PS01159">
    <property type="entry name" value="WW_DOMAIN_1"/>
    <property type="match status" value="1"/>
</dbReference>
<evidence type="ECO:0000313" key="5">
    <source>
        <dbReference type="EnsemblFungi" id="MVLG_06502T0"/>
    </source>
</evidence>
<name>U5HHH1_USTV1</name>
<dbReference type="SUPFAM" id="SSF81698">
    <property type="entry name" value="FF domain"/>
    <property type="match status" value="4"/>
</dbReference>
<keyword evidence="1" id="KW-0677">Repeat</keyword>
<evidence type="ECO:0000256" key="1">
    <source>
        <dbReference type="ARBA" id="ARBA00022737"/>
    </source>
</evidence>
<accession>U5HHH1</accession>
<dbReference type="InterPro" id="IPR045148">
    <property type="entry name" value="TCRG1-like"/>
</dbReference>
<feature type="compositionally biased region" description="Low complexity" evidence="2">
    <location>
        <begin position="514"/>
        <end position="532"/>
    </location>
</feature>
<sequence>MSGPPPTLPTCNPTPTATPAPATASANTPVPLVPPPFAPPAFLFAPVPPPWTEHRAPAGQPYWFNPITNVSTYVRPLPPQAQLSAPPGLPPMMNPPALHFPSASTSSVPMKKEKEKKEKPKTKLEIEGTDWIEVTTNQGNVFWSNKATKESVWIVPKEVKELMARKEREERAEGEREREREREAGRKRKAEEEGGAEQTEQEAEKKEDSTTQKEHAPTTTNEVPSAPTSASDSVAPPKKKKKSKVVVVHDIEEMEQDEDWQRQIAEEMAREVEEQQKQHEQEEQQQQQPDHVGRSVGRPQAAAAPLGGLDVSAEEGMALFKAMLGEKEINPMAPWDMELPKFINDPRYTAVKQLKDRRDLFEEFCKEKLREIRAAKAKAAAEGSLSKLDPLTSYRELLETAVTSTRTHYSDFKRQYHKDPRFRNFGKTEGEKEKYFKQWLRDLGEKKRADANKAEKAFKEMLGEDATIKSSDQWSEVKARFARDARYGGVVSASQREGLFEAHRKLLGQGSIEASSSKATPASTSTLTTKPTLTKEERAARAAASLREREEQVRAEKERTSRQARAAKGNLGREEGEREFGTLLVDQVRDHNARWEQVVPFLSKDTRFIDSPLSIHDQRRLFDLHLKTLYSKRLAVVEDLFAQHASTMMTRFETILPSLADSPHVIRLVEKDYDRLEHLYEVWLRKWADRARREFDELLKESAILEHWGRLAKHEDLDKVKVMGEEGAEDSEDEDEMPSIVEMAKQVDLPAIQKVLRHDKRFLVFDHVPEKRQQWLQEYLANLSAPKQTVHQKE</sequence>
<dbReference type="InterPro" id="IPR002713">
    <property type="entry name" value="FF_domain"/>
</dbReference>
<dbReference type="EnsemblFungi" id="MVLG_06502T0">
    <property type="protein sequence ID" value="MVLG_06502T0"/>
    <property type="gene ID" value="MVLG_06502"/>
</dbReference>
<dbReference type="Pfam" id="PF00397">
    <property type="entry name" value="WW"/>
    <property type="match status" value="1"/>
</dbReference>
<dbReference type="InParanoid" id="U5HHH1"/>
<feature type="compositionally biased region" description="Basic and acidic residues" evidence="2">
    <location>
        <begin position="202"/>
        <end position="216"/>
    </location>
</feature>
<dbReference type="GO" id="GO:0005634">
    <property type="term" value="C:nucleus"/>
    <property type="evidence" value="ECO:0007669"/>
    <property type="project" value="TreeGrafter"/>
</dbReference>
<evidence type="ECO:0000256" key="2">
    <source>
        <dbReference type="SAM" id="MobiDB-lite"/>
    </source>
</evidence>
<dbReference type="STRING" id="683840.U5HHH1"/>
<feature type="compositionally biased region" description="Basic and acidic residues" evidence="2">
    <location>
        <begin position="259"/>
        <end position="282"/>
    </location>
</feature>
<dbReference type="GO" id="GO:0003712">
    <property type="term" value="F:transcription coregulator activity"/>
    <property type="evidence" value="ECO:0007669"/>
    <property type="project" value="TreeGrafter"/>
</dbReference>
<dbReference type="PROSITE" id="PS50020">
    <property type="entry name" value="WW_DOMAIN_2"/>
    <property type="match status" value="2"/>
</dbReference>
<dbReference type="OMA" id="GMWLQPP"/>
<dbReference type="PANTHER" id="PTHR15377:SF3">
    <property type="entry name" value="WW DOMAIN-CONTAINING PROTEIN"/>
    <property type="match status" value="1"/>
</dbReference>
<feature type="domain" description="WW" evidence="3">
    <location>
        <begin position="131"/>
        <end position="158"/>
    </location>
</feature>
<feature type="domain" description="WW" evidence="3">
    <location>
        <begin position="45"/>
        <end position="78"/>
    </location>
</feature>
<dbReference type="SMART" id="SM00456">
    <property type="entry name" value="WW"/>
    <property type="match status" value="2"/>
</dbReference>
<dbReference type="SUPFAM" id="SSF51045">
    <property type="entry name" value="WW domain"/>
    <property type="match status" value="2"/>
</dbReference>
<dbReference type="EMBL" id="AEIJ01000785">
    <property type="status" value="NOT_ANNOTATED_CDS"/>
    <property type="molecule type" value="Genomic_DNA"/>
</dbReference>
<dbReference type="Proteomes" id="UP000017200">
    <property type="component" value="Unassembled WGS sequence"/>
</dbReference>
<keyword evidence="6" id="KW-1185">Reference proteome</keyword>
<feature type="compositionally biased region" description="Basic and acidic residues" evidence="2">
    <location>
        <begin position="164"/>
        <end position="192"/>
    </location>
</feature>
<dbReference type="Gene3D" id="2.20.70.10">
    <property type="match status" value="2"/>
</dbReference>